<dbReference type="Pfam" id="PF13443">
    <property type="entry name" value="HTH_26"/>
    <property type="match status" value="1"/>
</dbReference>
<evidence type="ECO:0000313" key="2">
    <source>
        <dbReference type="EMBL" id="RYS80300.1"/>
    </source>
</evidence>
<gene>
    <name evidence="2" type="ORF">EAI93_06890</name>
</gene>
<name>A0A4Q5C730_9FIRM</name>
<organism evidence="2 3">
    <name type="scientific">[Ruminococcus] torques</name>
    <dbReference type="NCBI Taxonomy" id="33039"/>
    <lineage>
        <taxon>Bacteria</taxon>
        <taxon>Bacillati</taxon>
        <taxon>Bacillota</taxon>
        <taxon>Clostridia</taxon>
        <taxon>Lachnospirales</taxon>
        <taxon>Lachnospiraceae</taxon>
        <taxon>Mediterraneibacter</taxon>
    </lineage>
</organism>
<sequence>MAVTYKKLWHILLDRDMKKKDLQETAELTKYTMRKLGNDEAVTTDTLAKICRALNCTVDDIMEVLPEDKE</sequence>
<dbReference type="RefSeq" id="WP_129794883.1">
    <property type="nucleotide sequence ID" value="NZ_RCYR01000010.1"/>
</dbReference>
<feature type="domain" description="HTH cro/C1-type" evidence="1">
    <location>
        <begin position="43"/>
        <end position="61"/>
    </location>
</feature>
<dbReference type="SUPFAM" id="SSF47413">
    <property type="entry name" value="lambda repressor-like DNA-binding domains"/>
    <property type="match status" value="1"/>
</dbReference>
<evidence type="ECO:0000313" key="3">
    <source>
        <dbReference type="Proteomes" id="UP000292665"/>
    </source>
</evidence>
<dbReference type="GO" id="GO:0003677">
    <property type="term" value="F:DNA binding"/>
    <property type="evidence" value="ECO:0007669"/>
    <property type="project" value="InterPro"/>
</dbReference>
<protein>
    <submittedName>
        <fullName evidence="2">XRE family transcriptional regulator</fullName>
    </submittedName>
</protein>
<dbReference type="Proteomes" id="UP000292665">
    <property type="component" value="Unassembled WGS sequence"/>
</dbReference>
<dbReference type="AlphaFoldDB" id="A0A4Q5C730"/>
<proteinExistence type="predicted"/>
<evidence type="ECO:0000259" key="1">
    <source>
        <dbReference type="PROSITE" id="PS50943"/>
    </source>
</evidence>
<comment type="caution">
    <text evidence="2">The sequence shown here is derived from an EMBL/GenBank/DDBJ whole genome shotgun (WGS) entry which is preliminary data.</text>
</comment>
<accession>A0A4Q5C730</accession>
<reference evidence="2 3" key="1">
    <citation type="journal article" date="2019" name="Science, e1252229">
        <title>Invertible promoters mediate bacterial phase variation, antibiotic resistance, and host adaptation in the gut.</title>
        <authorList>
            <person name="Jiang X."/>
            <person name="Hall A.B."/>
            <person name="Arthur T.D."/>
            <person name="Plichta D.R."/>
            <person name="Covington C.T."/>
            <person name="Poyet M."/>
            <person name="Crothers J."/>
            <person name="Moses P.L."/>
            <person name="Tolonen A.C."/>
            <person name="Vlamakis H."/>
            <person name="Alm E.J."/>
            <person name="Xavier R.J."/>
        </authorList>
    </citation>
    <scope>NUCLEOTIDE SEQUENCE [LARGE SCALE GENOMIC DNA]</scope>
    <source>
        <strain evidence="3">aa_0143</strain>
    </source>
</reference>
<dbReference type="InterPro" id="IPR010982">
    <property type="entry name" value="Lambda_DNA-bd_dom_sf"/>
</dbReference>
<dbReference type="PROSITE" id="PS50943">
    <property type="entry name" value="HTH_CROC1"/>
    <property type="match status" value="1"/>
</dbReference>
<dbReference type="PANTHER" id="PTHR37301:SF1">
    <property type="entry name" value="DNA-BINDING PROTEIN"/>
    <property type="match status" value="1"/>
</dbReference>
<dbReference type="EMBL" id="RCYR01000010">
    <property type="protein sequence ID" value="RYS80300.1"/>
    <property type="molecule type" value="Genomic_DNA"/>
</dbReference>
<dbReference type="InterPro" id="IPR001387">
    <property type="entry name" value="Cro/C1-type_HTH"/>
</dbReference>
<dbReference type="PANTHER" id="PTHR37301">
    <property type="entry name" value="DNA-BINDING PROTEIN-RELATED"/>
    <property type="match status" value="1"/>
</dbReference>
<dbReference type="Gene3D" id="1.10.260.40">
    <property type="entry name" value="lambda repressor-like DNA-binding domains"/>
    <property type="match status" value="1"/>
</dbReference>